<dbReference type="RefSeq" id="WP_244675356.1">
    <property type="nucleotide sequence ID" value="NZ_CP095046.1"/>
</dbReference>
<dbReference type="AlphaFoldDB" id="A0A8T9Q3B6"/>
<evidence type="ECO:0008006" key="3">
    <source>
        <dbReference type="Google" id="ProtNLM"/>
    </source>
</evidence>
<gene>
    <name evidence="1" type="ORF">MUN79_25740</name>
</gene>
<keyword evidence="2" id="KW-1185">Reference proteome</keyword>
<accession>A0A8T9Q3B6</accession>
<name>A0A8T9Q3B6_9BACT</name>
<dbReference type="Proteomes" id="UP000831796">
    <property type="component" value="Chromosome"/>
</dbReference>
<evidence type="ECO:0000313" key="1">
    <source>
        <dbReference type="EMBL" id="UOQ71957.1"/>
    </source>
</evidence>
<sequence>MKKFTLFFLGALAAHFSYGQRTEFSIHLNSGAAAYRGAAASSNSTIIMPTLGAGTGPYTTNAYGRRPAFSYGLAGQWQRLTGGQNLLGVQAGYDVLRSRVQITSVLDRNSNVIQTDGHTTLTNNFINVHPFFGHRFELGSVALDLTAGPEAGYLLHSEERGEAVSGKGVSYTTKRGHAHPDVDVRGRLNLTAYYKEVGLSLGYSYGLTNYGGDVAGEANEVYSQAFRAGLSFRLTK</sequence>
<dbReference type="EMBL" id="CP095046">
    <property type="protein sequence ID" value="UOQ71957.1"/>
    <property type="molecule type" value="Genomic_DNA"/>
</dbReference>
<protein>
    <recommendedName>
        <fullName evidence="3">PorT family protein</fullName>
    </recommendedName>
</protein>
<dbReference type="KEGG" id="hcu:MUN79_25740"/>
<evidence type="ECO:0000313" key="2">
    <source>
        <dbReference type="Proteomes" id="UP000831796"/>
    </source>
</evidence>
<reference evidence="1" key="1">
    <citation type="submission" date="2022-04" db="EMBL/GenBank/DDBJ databases">
        <title>Hymenobacter sp. isolated from the air.</title>
        <authorList>
            <person name="Won M."/>
            <person name="Lee C.-M."/>
            <person name="Woen H.-Y."/>
            <person name="Kwon S.-W."/>
        </authorList>
    </citation>
    <scope>NUCLEOTIDE SEQUENCE</scope>
    <source>
        <strain evidence="1">5116S-3</strain>
    </source>
</reference>
<proteinExistence type="predicted"/>
<organism evidence="1 2">
    <name type="scientific">Hymenobacter cellulosilyticus</name>
    <dbReference type="NCBI Taxonomy" id="2932248"/>
    <lineage>
        <taxon>Bacteria</taxon>
        <taxon>Pseudomonadati</taxon>
        <taxon>Bacteroidota</taxon>
        <taxon>Cytophagia</taxon>
        <taxon>Cytophagales</taxon>
        <taxon>Hymenobacteraceae</taxon>
        <taxon>Hymenobacter</taxon>
    </lineage>
</organism>